<dbReference type="Pfam" id="PF00512">
    <property type="entry name" value="HisKA"/>
    <property type="match status" value="1"/>
</dbReference>
<dbReference type="InterPro" id="IPR036890">
    <property type="entry name" value="HATPase_C_sf"/>
</dbReference>
<dbReference type="Pfam" id="PF00672">
    <property type="entry name" value="HAMP"/>
    <property type="match status" value="1"/>
</dbReference>
<keyword evidence="10" id="KW-0067">ATP-binding</keyword>
<dbReference type="NCBIfam" id="TIGR00229">
    <property type="entry name" value="sensory_box"/>
    <property type="match status" value="1"/>
</dbReference>
<dbReference type="CDD" id="cd00082">
    <property type="entry name" value="HisKA"/>
    <property type="match status" value="1"/>
</dbReference>
<dbReference type="SMART" id="SM00091">
    <property type="entry name" value="PAS"/>
    <property type="match status" value="1"/>
</dbReference>
<dbReference type="InterPro" id="IPR045671">
    <property type="entry name" value="NtrY-like_N"/>
</dbReference>
<dbReference type="Pfam" id="PF19312">
    <property type="entry name" value="NtrY_N"/>
    <property type="match status" value="1"/>
</dbReference>
<comment type="catalytic activity">
    <reaction evidence="1">
        <text>ATP + protein L-histidine = ADP + protein N-phospho-L-histidine.</text>
        <dbReference type="EC" id="2.7.13.3"/>
    </reaction>
</comment>
<evidence type="ECO:0000256" key="11">
    <source>
        <dbReference type="ARBA" id="ARBA00022989"/>
    </source>
</evidence>
<keyword evidence="13 14" id="KW-0472">Membrane</keyword>
<dbReference type="CDD" id="cd06225">
    <property type="entry name" value="HAMP"/>
    <property type="match status" value="1"/>
</dbReference>
<evidence type="ECO:0000256" key="4">
    <source>
        <dbReference type="ARBA" id="ARBA00022475"/>
    </source>
</evidence>
<evidence type="ECO:0000256" key="10">
    <source>
        <dbReference type="ARBA" id="ARBA00022840"/>
    </source>
</evidence>
<accession>A0A916VYK2</accession>
<dbReference type="Pfam" id="PF00989">
    <property type="entry name" value="PAS"/>
    <property type="match status" value="1"/>
</dbReference>
<name>A0A916VYK2_9HYPH</name>
<organism evidence="18 19">
    <name type="scientific">Nitratireductor aestuarii</name>
    <dbReference type="NCBI Taxonomy" id="1735103"/>
    <lineage>
        <taxon>Bacteria</taxon>
        <taxon>Pseudomonadati</taxon>
        <taxon>Pseudomonadota</taxon>
        <taxon>Alphaproteobacteria</taxon>
        <taxon>Hyphomicrobiales</taxon>
        <taxon>Phyllobacteriaceae</taxon>
        <taxon>Nitratireductor</taxon>
    </lineage>
</organism>
<evidence type="ECO:0000256" key="2">
    <source>
        <dbReference type="ARBA" id="ARBA00004651"/>
    </source>
</evidence>
<dbReference type="Pfam" id="PF02518">
    <property type="entry name" value="HATPase_c"/>
    <property type="match status" value="1"/>
</dbReference>
<reference evidence="18" key="1">
    <citation type="journal article" date="2014" name="Int. J. Syst. Evol. Microbiol.">
        <title>Complete genome sequence of Corynebacterium casei LMG S-19264T (=DSM 44701T), isolated from a smear-ripened cheese.</title>
        <authorList>
            <consortium name="US DOE Joint Genome Institute (JGI-PGF)"/>
            <person name="Walter F."/>
            <person name="Albersmeier A."/>
            <person name="Kalinowski J."/>
            <person name="Ruckert C."/>
        </authorList>
    </citation>
    <scope>NUCLEOTIDE SEQUENCE</scope>
    <source>
        <strain evidence="18">CGMCC 1.15320</strain>
    </source>
</reference>
<evidence type="ECO:0000313" key="18">
    <source>
        <dbReference type="EMBL" id="GGA53152.1"/>
    </source>
</evidence>
<keyword evidence="6" id="KW-0808">Transferase</keyword>
<dbReference type="SUPFAM" id="SSF47384">
    <property type="entry name" value="Homodimeric domain of signal transducing histidine kinase"/>
    <property type="match status" value="1"/>
</dbReference>
<keyword evidence="4" id="KW-1003">Cell membrane</keyword>
<dbReference type="SUPFAM" id="SSF55874">
    <property type="entry name" value="ATPase domain of HSP90 chaperone/DNA topoisomerase II/histidine kinase"/>
    <property type="match status" value="1"/>
</dbReference>
<comment type="caution">
    <text evidence="18">The sequence shown here is derived from an EMBL/GenBank/DDBJ whole genome shotgun (WGS) entry which is preliminary data.</text>
</comment>
<dbReference type="GO" id="GO:0005886">
    <property type="term" value="C:plasma membrane"/>
    <property type="evidence" value="ECO:0007669"/>
    <property type="project" value="UniProtKB-SubCell"/>
</dbReference>
<keyword evidence="12" id="KW-0902">Two-component regulatory system</keyword>
<dbReference type="InterPro" id="IPR004358">
    <property type="entry name" value="Sig_transdc_His_kin-like_C"/>
</dbReference>
<dbReference type="InterPro" id="IPR036097">
    <property type="entry name" value="HisK_dim/P_sf"/>
</dbReference>
<keyword evidence="9 18" id="KW-0418">Kinase</keyword>
<evidence type="ECO:0000256" key="8">
    <source>
        <dbReference type="ARBA" id="ARBA00022741"/>
    </source>
</evidence>
<evidence type="ECO:0000256" key="7">
    <source>
        <dbReference type="ARBA" id="ARBA00022692"/>
    </source>
</evidence>
<dbReference type="Proteomes" id="UP000636264">
    <property type="component" value="Unassembled WGS sequence"/>
</dbReference>
<dbReference type="InterPro" id="IPR003594">
    <property type="entry name" value="HATPase_dom"/>
</dbReference>
<feature type="domain" description="PAS" evidence="16">
    <location>
        <begin position="349"/>
        <end position="394"/>
    </location>
</feature>
<dbReference type="InterPro" id="IPR000014">
    <property type="entry name" value="PAS"/>
</dbReference>
<keyword evidence="19" id="KW-1185">Reference proteome</keyword>
<evidence type="ECO:0000259" key="17">
    <source>
        <dbReference type="PROSITE" id="PS50885"/>
    </source>
</evidence>
<dbReference type="GO" id="GO:0005524">
    <property type="term" value="F:ATP binding"/>
    <property type="evidence" value="ECO:0007669"/>
    <property type="project" value="UniProtKB-KW"/>
</dbReference>
<dbReference type="InterPro" id="IPR035965">
    <property type="entry name" value="PAS-like_dom_sf"/>
</dbReference>
<feature type="transmembrane region" description="Helical" evidence="14">
    <location>
        <begin position="258"/>
        <end position="283"/>
    </location>
</feature>
<keyword evidence="11 14" id="KW-1133">Transmembrane helix</keyword>
<dbReference type="SUPFAM" id="SSF158472">
    <property type="entry name" value="HAMP domain-like"/>
    <property type="match status" value="1"/>
</dbReference>
<dbReference type="PANTHER" id="PTHR43065:SF10">
    <property type="entry name" value="PEROXIDE STRESS-ACTIVATED HISTIDINE KINASE MAK3"/>
    <property type="match status" value="1"/>
</dbReference>
<dbReference type="Gene3D" id="3.30.450.20">
    <property type="entry name" value="PAS domain"/>
    <property type="match status" value="1"/>
</dbReference>
<gene>
    <name evidence="18" type="ORF">GCM10011385_03180</name>
</gene>
<sequence length="714" mass="78906">MVSFTVLLGLTPLTPDAPTTITLISINAAFILLLIGLIVREAHRIYAARQGGKAAARLHVRIVMMFSLVAAIPAILVAIIASITLDLGLDRWFELRTRVIVQSSLSIAEAYVRENAGTLQGTTVSMAVDLDRFRSVYSLDRNAFRQLLTQQTIGRGLAHAVLIRDDQSVIMAADVPEPLEIPVPPAGAIEKASEGRPVLFDLAPSNVIGAIFKLREIPDAYLYTLRLLDPQVLRAQRIVASNTDEYRSLEDNRMNTQVAFALLYLVVTLAIVLAAIWTGIAVADRIVRPIRQLIGAAAAVSQGDLDVEVPVRASDGDVAALGDTFNKMTSQLKSQRDQLISARDTIDERRRFSEAVLAGVTAGVIGVDAQGVITIVNRSAETMLAIRATESVGKPLGDILPHLAQVFEEGRTSGRRVHREQVTFYRAGAERTFNIQLTSEERAGRREQRSYVVTVDDITDLVQAQRSSAWADVARRIAHEIKNPLTPIQLSAERIRRRYGKVITEDREVFDQCTETIIRQVGDIGRMVDEFSSFARMPKPEMQMLDIREPLREASFLIEVSRPDIRLERLLGSEPLMGRFDPRLLSQAFGNIIKNASEAIEGQSEQDREKVIRIAARRLGPQIEVLVIDTGKGLPKENRQRLLEPYMTTREKGTGLGLAIVKKIIEDHGGRLELHDAPEDFHGGGGAMIRMVFPALEAGEAQEEERTEKVQNGV</sequence>
<evidence type="ECO:0000259" key="15">
    <source>
        <dbReference type="PROSITE" id="PS50109"/>
    </source>
</evidence>
<dbReference type="EC" id="2.7.13.3" evidence="3"/>
<evidence type="ECO:0000256" key="1">
    <source>
        <dbReference type="ARBA" id="ARBA00000085"/>
    </source>
</evidence>
<evidence type="ECO:0000256" key="3">
    <source>
        <dbReference type="ARBA" id="ARBA00012438"/>
    </source>
</evidence>
<evidence type="ECO:0000256" key="9">
    <source>
        <dbReference type="ARBA" id="ARBA00022777"/>
    </source>
</evidence>
<keyword evidence="8" id="KW-0547">Nucleotide-binding</keyword>
<keyword evidence="7 14" id="KW-0812">Transmembrane</keyword>
<dbReference type="PROSITE" id="PS50885">
    <property type="entry name" value="HAMP"/>
    <property type="match status" value="1"/>
</dbReference>
<reference evidence="18" key="2">
    <citation type="submission" date="2020-09" db="EMBL/GenBank/DDBJ databases">
        <authorList>
            <person name="Sun Q."/>
            <person name="Zhou Y."/>
        </authorList>
    </citation>
    <scope>NUCLEOTIDE SEQUENCE</scope>
    <source>
        <strain evidence="18">CGMCC 1.15320</strain>
    </source>
</reference>
<feature type="transmembrane region" description="Helical" evidence="14">
    <location>
        <begin position="60"/>
        <end position="85"/>
    </location>
</feature>
<dbReference type="Gene3D" id="1.10.287.130">
    <property type="match status" value="1"/>
</dbReference>
<evidence type="ECO:0000256" key="14">
    <source>
        <dbReference type="SAM" id="Phobius"/>
    </source>
</evidence>
<dbReference type="Gene3D" id="3.30.565.10">
    <property type="entry name" value="Histidine kinase-like ATPase, C-terminal domain"/>
    <property type="match status" value="1"/>
</dbReference>
<dbReference type="PANTHER" id="PTHR43065">
    <property type="entry name" value="SENSOR HISTIDINE KINASE"/>
    <property type="match status" value="1"/>
</dbReference>
<keyword evidence="5" id="KW-0597">Phosphoprotein</keyword>
<dbReference type="PRINTS" id="PR00344">
    <property type="entry name" value="BCTRLSENSOR"/>
</dbReference>
<feature type="domain" description="HAMP" evidence="17">
    <location>
        <begin position="284"/>
        <end position="337"/>
    </location>
</feature>
<dbReference type="CDD" id="cd00130">
    <property type="entry name" value="PAS"/>
    <property type="match status" value="1"/>
</dbReference>
<proteinExistence type="predicted"/>
<evidence type="ECO:0000256" key="12">
    <source>
        <dbReference type="ARBA" id="ARBA00023012"/>
    </source>
</evidence>
<dbReference type="InterPro" id="IPR005467">
    <property type="entry name" value="His_kinase_dom"/>
</dbReference>
<feature type="transmembrane region" description="Helical" evidence="14">
    <location>
        <begin position="20"/>
        <end position="39"/>
    </location>
</feature>
<dbReference type="InterPro" id="IPR003660">
    <property type="entry name" value="HAMP_dom"/>
</dbReference>
<feature type="domain" description="Histidine kinase" evidence="15">
    <location>
        <begin position="476"/>
        <end position="697"/>
    </location>
</feature>
<dbReference type="PIRSF" id="PIRSF037532">
    <property type="entry name" value="STHK_NtrY"/>
    <property type="match status" value="1"/>
</dbReference>
<dbReference type="Gene3D" id="6.10.340.10">
    <property type="match status" value="1"/>
</dbReference>
<evidence type="ECO:0000259" key="16">
    <source>
        <dbReference type="PROSITE" id="PS50112"/>
    </source>
</evidence>
<dbReference type="InterPro" id="IPR003661">
    <property type="entry name" value="HisK_dim/P_dom"/>
</dbReference>
<dbReference type="SUPFAM" id="SSF55785">
    <property type="entry name" value="PYP-like sensor domain (PAS domain)"/>
    <property type="match status" value="1"/>
</dbReference>
<dbReference type="SMART" id="SM00304">
    <property type="entry name" value="HAMP"/>
    <property type="match status" value="1"/>
</dbReference>
<evidence type="ECO:0000256" key="5">
    <source>
        <dbReference type="ARBA" id="ARBA00022553"/>
    </source>
</evidence>
<dbReference type="AlphaFoldDB" id="A0A916VYK2"/>
<dbReference type="InterPro" id="IPR013767">
    <property type="entry name" value="PAS_fold"/>
</dbReference>
<dbReference type="EMBL" id="BMIF01000001">
    <property type="protein sequence ID" value="GGA53152.1"/>
    <property type="molecule type" value="Genomic_DNA"/>
</dbReference>
<comment type="subcellular location">
    <subcellularLocation>
        <location evidence="2">Cell membrane</location>
        <topology evidence="2">Multi-pass membrane protein</topology>
    </subcellularLocation>
</comment>
<dbReference type="PROSITE" id="PS50112">
    <property type="entry name" value="PAS"/>
    <property type="match status" value="1"/>
</dbReference>
<evidence type="ECO:0000256" key="6">
    <source>
        <dbReference type="ARBA" id="ARBA00022679"/>
    </source>
</evidence>
<dbReference type="SMART" id="SM00387">
    <property type="entry name" value="HATPase_c"/>
    <property type="match status" value="1"/>
</dbReference>
<dbReference type="PROSITE" id="PS50109">
    <property type="entry name" value="HIS_KIN"/>
    <property type="match status" value="1"/>
</dbReference>
<protein>
    <recommendedName>
        <fullName evidence="3">histidine kinase</fullName>
        <ecNumber evidence="3">2.7.13.3</ecNumber>
    </recommendedName>
</protein>
<dbReference type="SMART" id="SM00388">
    <property type="entry name" value="HisKA"/>
    <property type="match status" value="1"/>
</dbReference>
<dbReference type="GO" id="GO:0006355">
    <property type="term" value="P:regulation of DNA-templated transcription"/>
    <property type="evidence" value="ECO:0007669"/>
    <property type="project" value="InterPro"/>
</dbReference>
<dbReference type="InterPro" id="IPR017232">
    <property type="entry name" value="NtrY"/>
</dbReference>
<evidence type="ECO:0000256" key="13">
    <source>
        <dbReference type="ARBA" id="ARBA00023136"/>
    </source>
</evidence>
<evidence type="ECO:0000313" key="19">
    <source>
        <dbReference type="Proteomes" id="UP000636264"/>
    </source>
</evidence>
<dbReference type="GO" id="GO:0000155">
    <property type="term" value="F:phosphorelay sensor kinase activity"/>
    <property type="evidence" value="ECO:0007669"/>
    <property type="project" value="InterPro"/>
</dbReference>